<accession>A0A9P7E544</accession>
<evidence type="ECO:0000256" key="1">
    <source>
        <dbReference type="SAM" id="MobiDB-lite"/>
    </source>
</evidence>
<keyword evidence="3" id="KW-1185">Reference proteome</keyword>
<feature type="compositionally biased region" description="Polar residues" evidence="1">
    <location>
        <begin position="189"/>
        <end position="208"/>
    </location>
</feature>
<dbReference type="AlphaFoldDB" id="A0A9P7E544"/>
<evidence type="ECO:0000313" key="2">
    <source>
        <dbReference type="EMBL" id="KAG1811209.1"/>
    </source>
</evidence>
<dbReference type="RefSeq" id="XP_041189869.1">
    <property type="nucleotide sequence ID" value="XM_041333216.1"/>
</dbReference>
<dbReference type="Proteomes" id="UP000807769">
    <property type="component" value="Unassembled WGS sequence"/>
</dbReference>
<name>A0A9P7E544_9AGAM</name>
<feature type="region of interest" description="Disordered" evidence="1">
    <location>
        <begin position="189"/>
        <end position="209"/>
    </location>
</feature>
<reference evidence="2" key="1">
    <citation type="journal article" date="2020" name="New Phytol.">
        <title>Comparative genomics reveals dynamic genome evolution in host specialist ectomycorrhizal fungi.</title>
        <authorList>
            <person name="Lofgren L.A."/>
            <person name="Nguyen N.H."/>
            <person name="Vilgalys R."/>
            <person name="Ruytinx J."/>
            <person name="Liao H.L."/>
            <person name="Branco S."/>
            <person name="Kuo A."/>
            <person name="LaButti K."/>
            <person name="Lipzen A."/>
            <person name="Andreopoulos W."/>
            <person name="Pangilinan J."/>
            <person name="Riley R."/>
            <person name="Hundley H."/>
            <person name="Na H."/>
            <person name="Barry K."/>
            <person name="Grigoriev I.V."/>
            <person name="Stajich J.E."/>
            <person name="Kennedy P.G."/>
        </authorList>
    </citation>
    <scope>NUCLEOTIDE SEQUENCE</scope>
    <source>
        <strain evidence="2">MN1</strain>
    </source>
</reference>
<sequence>MAWRRAAVRMNFGMIANSPLLPTPQRTRIGPVLQFHGAGAARSQWRQPGTGVSMNSPLTIILVHYYRYRLAHSSCTCLPGIPTSSDSNLSMVTYYYKDLYLFGTVFFSLSSSSVNHPQLSRLLLRHLVSDPSPSQPLETLPSHNLNIVIRLIPTLKHGAPVSMNCLCYTAEGSRLWILLPTANTVETTAKFPSSTPHQPGTRYHQQGQDRGAEIVPGVNDPELSTILSFYGVG</sequence>
<comment type="caution">
    <text evidence="2">The sequence shown here is derived from an EMBL/GenBank/DDBJ whole genome shotgun (WGS) entry which is preliminary data.</text>
</comment>
<protein>
    <submittedName>
        <fullName evidence="2">Uncharacterized protein</fullName>
    </submittedName>
</protein>
<gene>
    <name evidence="2" type="ORF">BJ212DRAFT_1302095</name>
</gene>
<evidence type="ECO:0000313" key="3">
    <source>
        <dbReference type="Proteomes" id="UP000807769"/>
    </source>
</evidence>
<dbReference type="GeneID" id="64627233"/>
<proteinExistence type="predicted"/>
<dbReference type="EMBL" id="JABBWG010000030">
    <property type="protein sequence ID" value="KAG1811209.1"/>
    <property type="molecule type" value="Genomic_DNA"/>
</dbReference>
<organism evidence="2 3">
    <name type="scientific">Suillus subaureus</name>
    <dbReference type="NCBI Taxonomy" id="48587"/>
    <lineage>
        <taxon>Eukaryota</taxon>
        <taxon>Fungi</taxon>
        <taxon>Dikarya</taxon>
        <taxon>Basidiomycota</taxon>
        <taxon>Agaricomycotina</taxon>
        <taxon>Agaricomycetes</taxon>
        <taxon>Agaricomycetidae</taxon>
        <taxon>Boletales</taxon>
        <taxon>Suillineae</taxon>
        <taxon>Suillaceae</taxon>
        <taxon>Suillus</taxon>
    </lineage>
</organism>
<dbReference type="OrthoDB" id="10613420at2759"/>